<protein>
    <submittedName>
        <fullName evidence="2">Uncharacterized protein</fullName>
    </submittedName>
</protein>
<dbReference type="EMBL" id="ML120521">
    <property type="protein sequence ID" value="RPA90527.1"/>
    <property type="molecule type" value="Genomic_DNA"/>
</dbReference>
<feature type="compositionally biased region" description="Basic and acidic residues" evidence="1">
    <location>
        <begin position="18"/>
        <end position="27"/>
    </location>
</feature>
<gene>
    <name evidence="2" type="ORF">L873DRAFT_1820919</name>
</gene>
<evidence type="ECO:0000256" key="1">
    <source>
        <dbReference type="SAM" id="MobiDB-lite"/>
    </source>
</evidence>
<sequence length="76" mass="8931">MQKEIFPLTVQTQPQSGIKERDRERKKQTTRNQRQTSINRQMISPTIPRIPHNNSTSPTPALSTPQLRLLSFRYEQ</sequence>
<dbReference type="AlphaFoldDB" id="A0A3N4IZU5"/>
<feature type="region of interest" description="Disordered" evidence="1">
    <location>
        <begin position="1"/>
        <end position="76"/>
    </location>
</feature>
<evidence type="ECO:0000313" key="2">
    <source>
        <dbReference type="EMBL" id="RPA90527.1"/>
    </source>
</evidence>
<keyword evidence="3" id="KW-1185">Reference proteome</keyword>
<accession>A0A3N4IZU5</accession>
<evidence type="ECO:0000313" key="3">
    <source>
        <dbReference type="Proteomes" id="UP000276215"/>
    </source>
</evidence>
<name>A0A3N4IZU5_9PEZI</name>
<organism evidence="2 3">
    <name type="scientific">Choiromyces venosus 120613-1</name>
    <dbReference type="NCBI Taxonomy" id="1336337"/>
    <lineage>
        <taxon>Eukaryota</taxon>
        <taxon>Fungi</taxon>
        <taxon>Dikarya</taxon>
        <taxon>Ascomycota</taxon>
        <taxon>Pezizomycotina</taxon>
        <taxon>Pezizomycetes</taxon>
        <taxon>Pezizales</taxon>
        <taxon>Tuberaceae</taxon>
        <taxon>Choiromyces</taxon>
    </lineage>
</organism>
<proteinExistence type="predicted"/>
<reference evidence="2 3" key="1">
    <citation type="journal article" date="2018" name="Nat. Ecol. Evol.">
        <title>Pezizomycetes genomes reveal the molecular basis of ectomycorrhizal truffle lifestyle.</title>
        <authorList>
            <person name="Murat C."/>
            <person name="Payen T."/>
            <person name="Noel B."/>
            <person name="Kuo A."/>
            <person name="Morin E."/>
            <person name="Chen J."/>
            <person name="Kohler A."/>
            <person name="Krizsan K."/>
            <person name="Balestrini R."/>
            <person name="Da Silva C."/>
            <person name="Montanini B."/>
            <person name="Hainaut M."/>
            <person name="Levati E."/>
            <person name="Barry K.W."/>
            <person name="Belfiori B."/>
            <person name="Cichocki N."/>
            <person name="Clum A."/>
            <person name="Dockter R.B."/>
            <person name="Fauchery L."/>
            <person name="Guy J."/>
            <person name="Iotti M."/>
            <person name="Le Tacon F."/>
            <person name="Lindquist E.A."/>
            <person name="Lipzen A."/>
            <person name="Malagnac F."/>
            <person name="Mello A."/>
            <person name="Molinier V."/>
            <person name="Miyauchi S."/>
            <person name="Poulain J."/>
            <person name="Riccioni C."/>
            <person name="Rubini A."/>
            <person name="Sitrit Y."/>
            <person name="Splivallo R."/>
            <person name="Traeger S."/>
            <person name="Wang M."/>
            <person name="Zifcakova L."/>
            <person name="Wipf D."/>
            <person name="Zambonelli A."/>
            <person name="Paolocci F."/>
            <person name="Nowrousian M."/>
            <person name="Ottonello S."/>
            <person name="Baldrian P."/>
            <person name="Spatafora J.W."/>
            <person name="Henrissat B."/>
            <person name="Nagy L.G."/>
            <person name="Aury J.M."/>
            <person name="Wincker P."/>
            <person name="Grigoriev I.V."/>
            <person name="Bonfante P."/>
            <person name="Martin F.M."/>
        </authorList>
    </citation>
    <scope>NUCLEOTIDE SEQUENCE [LARGE SCALE GENOMIC DNA]</scope>
    <source>
        <strain evidence="2 3">120613-1</strain>
    </source>
</reference>
<feature type="compositionally biased region" description="Polar residues" evidence="1">
    <location>
        <begin position="52"/>
        <end position="66"/>
    </location>
</feature>
<feature type="compositionally biased region" description="Polar residues" evidence="1">
    <location>
        <begin position="30"/>
        <end position="44"/>
    </location>
</feature>
<dbReference type="Proteomes" id="UP000276215">
    <property type="component" value="Unassembled WGS sequence"/>
</dbReference>
<feature type="non-terminal residue" evidence="2">
    <location>
        <position position="76"/>
    </location>
</feature>